<feature type="non-terminal residue" evidence="1">
    <location>
        <position position="70"/>
    </location>
</feature>
<name>A0A060Z6Y4_ONCMY</name>
<evidence type="ECO:0000313" key="2">
    <source>
        <dbReference type="Proteomes" id="UP000193380"/>
    </source>
</evidence>
<dbReference type="Proteomes" id="UP000193380">
    <property type="component" value="Unassembled WGS sequence"/>
</dbReference>
<dbReference type="InterPro" id="IPR032675">
    <property type="entry name" value="LRR_dom_sf"/>
</dbReference>
<reference evidence="1" key="2">
    <citation type="submission" date="2014-03" db="EMBL/GenBank/DDBJ databases">
        <authorList>
            <person name="Genoscope - CEA"/>
        </authorList>
    </citation>
    <scope>NUCLEOTIDE SEQUENCE</scope>
</reference>
<proteinExistence type="predicted"/>
<accession>A0A060Z6Y4</accession>
<reference evidence="1" key="1">
    <citation type="journal article" date="2014" name="Nat. Commun.">
        <title>The rainbow trout genome provides novel insights into evolution after whole-genome duplication in vertebrates.</title>
        <authorList>
            <person name="Berthelot C."/>
            <person name="Brunet F."/>
            <person name="Chalopin D."/>
            <person name="Juanchich A."/>
            <person name="Bernard M."/>
            <person name="Noel B."/>
            <person name="Bento P."/>
            <person name="Da Silva C."/>
            <person name="Labadie K."/>
            <person name="Alberti A."/>
            <person name="Aury J.M."/>
            <person name="Louis A."/>
            <person name="Dehais P."/>
            <person name="Bardou P."/>
            <person name="Montfort J."/>
            <person name="Klopp C."/>
            <person name="Cabau C."/>
            <person name="Gaspin C."/>
            <person name="Thorgaard G.H."/>
            <person name="Boussaha M."/>
            <person name="Quillet E."/>
            <person name="Guyomard R."/>
            <person name="Galiana D."/>
            <person name="Bobe J."/>
            <person name="Volff J.N."/>
            <person name="Genet C."/>
            <person name="Wincker P."/>
            <person name="Jaillon O."/>
            <person name="Roest Crollius H."/>
            <person name="Guiguen Y."/>
        </authorList>
    </citation>
    <scope>NUCLEOTIDE SEQUENCE [LARGE SCALE GENOMIC DNA]</scope>
</reference>
<dbReference type="SUPFAM" id="SSF52047">
    <property type="entry name" value="RNI-like"/>
    <property type="match status" value="1"/>
</dbReference>
<organism evidence="1 2">
    <name type="scientific">Oncorhynchus mykiss</name>
    <name type="common">Rainbow trout</name>
    <name type="synonym">Salmo gairdneri</name>
    <dbReference type="NCBI Taxonomy" id="8022"/>
    <lineage>
        <taxon>Eukaryota</taxon>
        <taxon>Metazoa</taxon>
        <taxon>Chordata</taxon>
        <taxon>Craniata</taxon>
        <taxon>Vertebrata</taxon>
        <taxon>Euteleostomi</taxon>
        <taxon>Actinopterygii</taxon>
        <taxon>Neopterygii</taxon>
        <taxon>Teleostei</taxon>
        <taxon>Protacanthopterygii</taxon>
        <taxon>Salmoniformes</taxon>
        <taxon>Salmonidae</taxon>
        <taxon>Salmoninae</taxon>
        <taxon>Oncorhynchus</taxon>
    </lineage>
</organism>
<dbReference type="AlphaFoldDB" id="A0A060Z6Y4"/>
<dbReference type="PaxDb" id="8022-A0A060Z6Y4"/>
<gene>
    <name evidence="1" type="ORF">GSONMT00031548001</name>
</gene>
<protein>
    <submittedName>
        <fullName evidence="1">Uncharacterized protein</fullName>
    </submittedName>
</protein>
<dbReference type="STRING" id="8022.A0A060Z6Y4"/>
<dbReference type="EMBL" id="FR928721">
    <property type="protein sequence ID" value="CDQ97070.1"/>
    <property type="molecule type" value="Genomic_DNA"/>
</dbReference>
<evidence type="ECO:0000313" key="1">
    <source>
        <dbReference type="EMBL" id="CDQ97070.1"/>
    </source>
</evidence>
<dbReference type="Gene3D" id="3.80.10.10">
    <property type="entry name" value="Ribonuclease Inhibitor"/>
    <property type="match status" value="1"/>
</dbReference>
<sequence>MGHLAQRTGENPLRSLNLSGTKVTTPALRLVIGQSTALNYLNLSSCRYLPRGLKKLYRGQEEIHQLLDKL</sequence>